<feature type="transmembrane region" description="Helical" evidence="5">
    <location>
        <begin position="133"/>
        <end position="154"/>
    </location>
</feature>
<evidence type="ECO:0008006" key="8">
    <source>
        <dbReference type="Google" id="ProtNLM"/>
    </source>
</evidence>
<dbReference type="Pfam" id="PF03619">
    <property type="entry name" value="Solute_trans_a"/>
    <property type="match status" value="1"/>
</dbReference>
<comment type="caution">
    <text evidence="6">The sequence shown here is derived from an EMBL/GenBank/DDBJ whole genome shotgun (WGS) entry which is preliminary data.</text>
</comment>
<dbReference type="GO" id="GO:0016020">
    <property type="term" value="C:membrane"/>
    <property type="evidence" value="ECO:0007669"/>
    <property type="project" value="UniProtKB-SubCell"/>
</dbReference>
<organism evidence="6 7">
    <name type="scientific">Penicillium malachiteum</name>
    <dbReference type="NCBI Taxonomy" id="1324776"/>
    <lineage>
        <taxon>Eukaryota</taxon>
        <taxon>Fungi</taxon>
        <taxon>Dikarya</taxon>
        <taxon>Ascomycota</taxon>
        <taxon>Pezizomycotina</taxon>
        <taxon>Eurotiomycetes</taxon>
        <taxon>Eurotiomycetidae</taxon>
        <taxon>Eurotiales</taxon>
        <taxon>Aspergillaceae</taxon>
        <taxon>Penicillium</taxon>
    </lineage>
</organism>
<reference evidence="6" key="1">
    <citation type="journal article" date="2023" name="IMA Fungus">
        <title>Comparative genomic study of the Penicillium genus elucidates a diverse pangenome and 15 lateral gene transfer events.</title>
        <authorList>
            <person name="Petersen C."/>
            <person name="Sorensen T."/>
            <person name="Nielsen M.R."/>
            <person name="Sondergaard T.E."/>
            <person name="Sorensen J.L."/>
            <person name="Fitzpatrick D.A."/>
            <person name="Frisvad J.C."/>
            <person name="Nielsen K.L."/>
        </authorList>
    </citation>
    <scope>NUCLEOTIDE SEQUENCE</scope>
    <source>
        <strain evidence="6">IBT 17514</strain>
    </source>
</reference>
<reference evidence="6" key="2">
    <citation type="submission" date="2023-01" db="EMBL/GenBank/DDBJ databases">
        <authorList>
            <person name="Petersen C."/>
        </authorList>
    </citation>
    <scope>NUCLEOTIDE SEQUENCE</scope>
    <source>
        <strain evidence="6">IBT 17514</strain>
    </source>
</reference>
<keyword evidence="7" id="KW-1185">Reference proteome</keyword>
<gene>
    <name evidence="6" type="ORF">N7493_005823</name>
</gene>
<keyword evidence="4 5" id="KW-0472">Membrane</keyword>
<feature type="transmembrane region" description="Helical" evidence="5">
    <location>
        <begin position="209"/>
        <end position="231"/>
    </location>
</feature>
<dbReference type="InterPro" id="IPR005178">
    <property type="entry name" value="Ostalpha/TMEM184C"/>
</dbReference>
<feature type="transmembrane region" description="Helical" evidence="5">
    <location>
        <begin position="166"/>
        <end position="189"/>
    </location>
</feature>
<dbReference type="PANTHER" id="PTHR23423">
    <property type="entry name" value="ORGANIC SOLUTE TRANSPORTER-RELATED"/>
    <property type="match status" value="1"/>
</dbReference>
<comment type="subcellular location">
    <subcellularLocation>
        <location evidence="1">Membrane</location>
        <topology evidence="1">Multi-pass membrane protein</topology>
    </subcellularLocation>
</comment>
<evidence type="ECO:0000256" key="3">
    <source>
        <dbReference type="ARBA" id="ARBA00022989"/>
    </source>
</evidence>
<evidence type="ECO:0000256" key="1">
    <source>
        <dbReference type="ARBA" id="ARBA00004141"/>
    </source>
</evidence>
<evidence type="ECO:0000313" key="6">
    <source>
        <dbReference type="EMBL" id="KAJ5726796.1"/>
    </source>
</evidence>
<feature type="transmembrane region" description="Helical" evidence="5">
    <location>
        <begin position="98"/>
        <end position="121"/>
    </location>
</feature>
<name>A0AAD6HLY6_9EURO</name>
<evidence type="ECO:0000256" key="5">
    <source>
        <dbReference type="SAM" id="Phobius"/>
    </source>
</evidence>
<sequence>MGLFSSDGSNHTCPMPTTFAKQAPEPIVGNLYFYHLNMMISGACAALSDVLACDTFEQAKRANKTEMNVFFAAFEAPQKKDSSFVTGLEWFRKQWIAIFQYPVVAFGVAIATDITQAAGIYCLDSNKPYFAHLWLTIISTASIGFAVMAALNFYRTLKTYLSGHQPLAKLLAFKLIVGLSFLESIIFTILRTTNTLKSSSTLSYADANIGIPSLVICLQMVFFALFFPYAYRVSPYIGTGPYKGGFLGVRAWIGLFNPMEILHAIKFIFDMGTELRNQESSEGYLVEGEGRPLYPTVTAPPYTYQNLDSAGTSYEHSYDLRK</sequence>
<dbReference type="EMBL" id="JAQJAN010000007">
    <property type="protein sequence ID" value="KAJ5726796.1"/>
    <property type="molecule type" value="Genomic_DNA"/>
</dbReference>
<dbReference type="Proteomes" id="UP001215712">
    <property type="component" value="Unassembled WGS sequence"/>
</dbReference>
<dbReference type="SMART" id="SM01417">
    <property type="entry name" value="Solute_trans_a"/>
    <property type="match status" value="1"/>
</dbReference>
<evidence type="ECO:0000256" key="2">
    <source>
        <dbReference type="ARBA" id="ARBA00022692"/>
    </source>
</evidence>
<protein>
    <recommendedName>
        <fullName evidence="8">Transmembrane protein</fullName>
    </recommendedName>
</protein>
<keyword evidence="2 5" id="KW-0812">Transmembrane</keyword>
<keyword evidence="3 5" id="KW-1133">Transmembrane helix</keyword>
<evidence type="ECO:0000256" key="4">
    <source>
        <dbReference type="ARBA" id="ARBA00023136"/>
    </source>
</evidence>
<proteinExistence type="predicted"/>
<dbReference type="AlphaFoldDB" id="A0AAD6HLY6"/>
<accession>A0AAD6HLY6</accession>
<evidence type="ECO:0000313" key="7">
    <source>
        <dbReference type="Proteomes" id="UP001215712"/>
    </source>
</evidence>